<organism evidence="1 2">
    <name type="scientific">Tenacibaculum polynesiense</name>
    <dbReference type="NCBI Taxonomy" id="3137857"/>
    <lineage>
        <taxon>Bacteria</taxon>
        <taxon>Pseudomonadati</taxon>
        <taxon>Bacteroidota</taxon>
        <taxon>Flavobacteriia</taxon>
        <taxon>Flavobacteriales</taxon>
        <taxon>Flavobacteriaceae</taxon>
        <taxon>Tenacibaculum</taxon>
    </lineage>
</organism>
<evidence type="ECO:0000313" key="1">
    <source>
        <dbReference type="EMBL" id="CAL2103274.1"/>
    </source>
</evidence>
<dbReference type="EMBL" id="CAXJIO010000012">
    <property type="protein sequence ID" value="CAL2103274.1"/>
    <property type="molecule type" value="Genomic_DNA"/>
</dbReference>
<sequence>MTRYIIPLLLLVLIGCNSTKEEKFTSFGGKIINPKSKFVLLTDHDKFTDTIPLRNDNTFNGRYKDFKEGLYYFKHGLEYQYVYIQPKDSILIRLNTWDFDESLVFSGDNAEKNNALIEIFLENEIEEKYLHKAFKLNPNLFKQKTDSILKIKNYYFDNYVSNFPETSDRFLSLLKIALTHQPYIFLEKSAIKNCLKDTPEKLDSNYYDYRKTVNRSLDSLMFYYPYNQLVINSLYNDVYKKGGNKNSENITLELLNSINTNIKDEQVRNRLLFNTTVKHFFSETCNYNSQKTLYTFFKFSSSIEDKKEIQRLINDTKQIKKGDKLPSFNLIAPTGEMLDISKLIKGKKSVIYFKNHKFSSDIYVSSRMNHLIKKNPNVNFLIVNTCKDGDCFTKDIDIKNQVRLTENSKAKEFLTSKFSRMIIVDKKGIVKNGYTSLSSEKLNDQIADLQKH</sequence>
<evidence type="ECO:0000313" key="2">
    <source>
        <dbReference type="Proteomes" id="UP001497527"/>
    </source>
</evidence>
<dbReference type="Proteomes" id="UP001497527">
    <property type="component" value="Unassembled WGS sequence"/>
</dbReference>
<dbReference type="SUPFAM" id="SSF52833">
    <property type="entry name" value="Thioredoxin-like"/>
    <property type="match status" value="1"/>
</dbReference>
<dbReference type="RefSeq" id="WP_348717399.1">
    <property type="nucleotide sequence ID" value="NZ_CAXJIO010000012.1"/>
</dbReference>
<protein>
    <recommendedName>
        <fullName evidence="3">Thioredoxin domain-containing protein</fullName>
    </recommendedName>
</protein>
<proteinExistence type="predicted"/>
<keyword evidence="2" id="KW-1185">Reference proteome</keyword>
<gene>
    <name evidence="1" type="ORF">T190423A01A_30388</name>
</gene>
<comment type="caution">
    <text evidence="1">The sequence shown here is derived from an EMBL/GenBank/DDBJ whole genome shotgun (WGS) entry which is preliminary data.</text>
</comment>
<evidence type="ECO:0008006" key="3">
    <source>
        <dbReference type="Google" id="ProtNLM"/>
    </source>
</evidence>
<dbReference type="InterPro" id="IPR036249">
    <property type="entry name" value="Thioredoxin-like_sf"/>
</dbReference>
<dbReference type="PROSITE" id="PS51257">
    <property type="entry name" value="PROKAR_LIPOPROTEIN"/>
    <property type="match status" value="1"/>
</dbReference>
<accession>A0ABM9PCD9</accession>
<dbReference type="Gene3D" id="3.40.30.10">
    <property type="entry name" value="Glutaredoxin"/>
    <property type="match status" value="1"/>
</dbReference>
<reference evidence="1 2" key="1">
    <citation type="submission" date="2024-05" db="EMBL/GenBank/DDBJ databases">
        <authorList>
            <person name="Duchaud E."/>
        </authorList>
    </citation>
    <scope>NUCLEOTIDE SEQUENCE [LARGE SCALE GENOMIC DNA]</scope>
    <source>
        <strain evidence="1">Ena-SAMPLE-TAB-13-05-2024-13:56:06:370-140308</strain>
    </source>
</reference>
<name>A0ABM9PCD9_9FLAO</name>